<evidence type="ECO:0000313" key="5">
    <source>
        <dbReference type="EMBL" id="GAA0926314.1"/>
    </source>
</evidence>
<evidence type="ECO:0000256" key="3">
    <source>
        <dbReference type="PROSITE-ProRule" id="PRU00221"/>
    </source>
</evidence>
<evidence type="ECO:0000256" key="4">
    <source>
        <dbReference type="SAM" id="MobiDB-lite"/>
    </source>
</evidence>
<evidence type="ECO:0008006" key="7">
    <source>
        <dbReference type="Google" id="ProtNLM"/>
    </source>
</evidence>
<dbReference type="InterPro" id="IPR001680">
    <property type="entry name" value="WD40_rpt"/>
</dbReference>
<dbReference type="InterPro" id="IPR011047">
    <property type="entry name" value="Quinoprotein_ADH-like_sf"/>
</dbReference>
<dbReference type="SUPFAM" id="SSF50969">
    <property type="entry name" value="YVTN repeat-like/Quinoprotein amine dehydrogenase"/>
    <property type="match status" value="1"/>
</dbReference>
<organism evidence="5 6">
    <name type="scientific">Nonomuraea longicatena</name>
    <dbReference type="NCBI Taxonomy" id="83682"/>
    <lineage>
        <taxon>Bacteria</taxon>
        <taxon>Bacillati</taxon>
        <taxon>Actinomycetota</taxon>
        <taxon>Actinomycetes</taxon>
        <taxon>Streptosporangiales</taxon>
        <taxon>Streptosporangiaceae</taxon>
        <taxon>Nonomuraea</taxon>
    </lineage>
</organism>
<dbReference type="SMART" id="SM00320">
    <property type="entry name" value="WD40"/>
    <property type="match status" value="9"/>
</dbReference>
<dbReference type="InterPro" id="IPR011044">
    <property type="entry name" value="Quino_amine_DH_bsu"/>
</dbReference>
<dbReference type="PROSITE" id="PS50294">
    <property type="entry name" value="WD_REPEATS_REGION"/>
    <property type="match status" value="1"/>
</dbReference>
<keyword evidence="6" id="KW-1185">Reference proteome</keyword>
<accession>A0ABN1PED5</accession>
<dbReference type="Pfam" id="PF00400">
    <property type="entry name" value="WD40"/>
    <property type="match status" value="5"/>
</dbReference>
<evidence type="ECO:0000313" key="6">
    <source>
        <dbReference type="Proteomes" id="UP001501578"/>
    </source>
</evidence>
<comment type="caution">
    <text evidence="5">The sequence shown here is derived from an EMBL/GenBank/DDBJ whole genome shotgun (WGS) entry which is preliminary data.</text>
</comment>
<feature type="region of interest" description="Disordered" evidence="4">
    <location>
        <begin position="283"/>
        <end position="312"/>
    </location>
</feature>
<proteinExistence type="predicted"/>
<evidence type="ECO:0000256" key="2">
    <source>
        <dbReference type="ARBA" id="ARBA00022737"/>
    </source>
</evidence>
<gene>
    <name evidence="5" type="ORF">GCM10009560_28230</name>
</gene>
<feature type="repeat" description="WD" evidence="3">
    <location>
        <begin position="391"/>
        <end position="423"/>
    </location>
</feature>
<dbReference type="SUPFAM" id="SSF50998">
    <property type="entry name" value="Quinoprotein alcohol dehydrogenase-like"/>
    <property type="match status" value="1"/>
</dbReference>
<keyword evidence="2" id="KW-0677">Repeat</keyword>
<sequence>MVPAVAFRPGGHTLAIHDKDGEVRLCRVPAVSCRTILKPESDAGGEVVFTRDGTLLAAGGYGERGKEVRLWDARTGEVSTITTTENYNVEHLAFDPTGRTLATSSYEGWDISFWDVRTGRPAREPIYNRAYVTAMAYSPDGRTLATTATQADTYVRLWNTETGKLRTEPLRGHIGVPSMVAFSPDGRLLVTGAAEVIVWDVRGRRAVGGPLPAPDGPGAVTFTRDGRTLAVAGGRRVSLWQVSSGTLVGSPAARPAGYADRVRFSPDGRFVATWSDAGFELRDAATFRREPPEQYSPPARDDPAEDQAASADGRTLLKVNRPGEYKDGDSTLELRRSGRVWTTRLPERVEFALSPDGTRVAAGNAEGGLWLWDAASSDPGQPISTRVPAKALAFSRDGTMLAAAGADNSLWLWNAADGTLIKGPLTGHSGALTAVAFSPDGKLVATGSDDRRVRLWDVATGMTVGPPLTGHDHGIAALDFAPDSTRLATVSNPLYDQAAWTRDSDLRRWDLPPTADPVAAVCAVIWESLSREEWSRYVTGVPYARACA</sequence>
<feature type="compositionally biased region" description="Basic and acidic residues" evidence="4">
    <location>
        <begin position="283"/>
        <end position="292"/>
    </location>
</feature>
<evidence type="ECO:0000256" key="1">
    <source>
        <dbReference type="ARBA" id="ARBA00022574"/>
    </source>
</evidence>
<protein>
    <recommendedName>
        <fullName evidence="7">WD40 repeat domain-containing protein</fullName>
    </recommendedName>
</protein>
<feature type="repeat" description="WD" evidence="3">
    <location>
        <begin position="425"/>
        <end position="466"/>
    </location>
</feature>
<dbReference type="PROSITE" id="PS00678">
    <property type="entry name" value="WD_REPEATS_1"/>
    <property type="match status" value="1"/>
</dbReference>
<dbReference type="InterPro" id="IPR015943">
    <property type="entry name" value="WD40/YVTN_repeat-like_dom_sf"/>
</dbReference>
<dbReference type="PANTHER" id="PTHR19879:SF9">
    <property type="entry name" value="TRANSCRIPTION INITIATION FACTOR TFIID SUBUNIT 5"/>
    <property type="match status" value="1"/>
</dbReference>
<dbReference type="PROSITE" id="PS50082">
    <property type="entry name" value="WD_REPEATS_2"/>
    <property type="match status" value="2"/>
</dbReference>
<name>A0ABN1PED5_9ACTN</name>
<dbReference type="Proteomes" id="UP001501578">
    <property type="component" value="Unassembled WGS sequence"/>
</dbReference>
<dbReference type="PANTHER" id="PTHR19879">
    <property type="entry name" value="TRANSCRIPTION INITIATION FACTOR TFIID"/>
    <property type="match status" value="1"/>
</dbReference>
<dbReference type="InterPro" id="IPR019775">
    <property type="entry name" value="WD40_repeat_CS"/>
</dbReference>
<reference evidence="5 6" key="1">
    <citation type="journal article" date="2019" name="Int. J. Syst. Evol. Microbiol.">
        <title>The Global Catalogue of Microorganisms (GCM) 10K type strain sequencing project: providing services to taxonomists for standard genome sequencing and annotation.</title>
        <authorList>
            <consortium name="The Broad Institute Genomics Platform"/>
            <consortium name="The Broad Institute Genome Sequencing Center for Infectious Disease"/>
            <person name="Wu L."/>
            <person name="Ma J."/>
        </authorList>
    </citation>
    <scope>NUCLEOTIDE SEQUENCE [LARGE SCALE GENOMIC DNA]</scope>
    <source>
        <strain evidence="5 6">JCM 11136</strain>
    </source>
</reference>
<dbReference type="EMBL" id="BAAAHQ010000011">
    <property type="protein sequence ID" value="GAA0926314.1"/>
    <property type="molecule type" value="Genomic_DNA"/>
</dbReference>
<keyword evidence="1 3" id="KW-0853">WD repeat</keyword>
<dbReference type="Gene3D" id="2.130.10.10">
    <property type="entry name" value="YVTN repeat-like/Quinoprotein amine dehydrogenase"/>
    <property type="match status" value="2"/>
</dbReference>